<dbReference type="PANTHER" id="PTHR35366">
    <property type="entry name" value="PROTEIN CBG18620"/>
    <property type="match status" value="1"/>
</dbReference>
<dbReference type="PROSITE" id="PS50181">
    <property type="entry name" value="FBOX"/>
    <property type="match status" value="1"/>
</dbReference>
<dbReference type="RefSeq" id="XP_003116570.2">
    <property type="nucleotide sequence ID" value="XM_003116522.2"/>
</dbReference>
<dbReference type="KEGG" id="crq:GCK72_019802"/>
<gene>
    <name evidence="3" type="ORF">CRE_09083</name>
</gene>
<sequence length="429" mass="50507">MEWIDLPDDSKREVFKRLDLMSRYAMRCVSHADREVVDSTDLYVPRVRFSQGHDNKALIVVYTGIDEFLRMEFSEMKEARGTVIHRLQNSYDLNEASVKVLPYDEKTSVEVAGSILKTLFVHKSILIGTMEFEFSEGSEMIQIITFGLLTRSLDGNPLYPVNVFRVKKMATNWYMKSEVINAIREVLLSKEDLVESDNDILKIYPNMAPPVMAFDRTFEIDDRQKIFRQTRTFMGVNMQTLLNYARTTDGMTTGRFIKDEQRAIWDLDPTPITRFSDQIQMKRFMNESYGLVVRYYKSDCGVWMHIMPPHFEKKFATFLKNETCGLRYLCKKCADPFEYWFYQNLPRRLCNEPEWLNIIYRPYARFPNELKKYNKIVEESLKVAAEDEKRRKKAAKNKRRKEKQLAGVETPEVEVIKSWGFKKTAAKNN</sequence>
<accession>E3LJ10</accession>
<dbReference type="EMBL" id="DS268409">
    <property type="protein sequence ID" value="EFO95466.1"/>
    <property type="molecule type" value="Genomic_DNA"/>
</dbReference>
<dbReference type="InterPro" id="IPR001810">
    <property type="entry name" value="F-box_dom"/>
</dbReference>
<dbReference type="Pfam" id="PF00646">
    <property type="entry name" value="F-box"/>
    <property type="match status" value="1"/>
</dbReference>
<protein>
    <recommendedName>
        <fullName evidence="2">F-box domain-containing protein</fullName>
    </recommendedName>
</protein>
<dbReference type="STRING" id="31234.E3LJ10"/>
<dbReference type="PANTHER" id="PTHR35366:SF3">
    <property type="entry name" value="CW-TYPE DOMAIN-CONTAINING PROTEIN"/>
    <property type="match status" value="1"/>
</dbReference>
<dbReference type="InParanoid" id="E3LJ10"/>
<dbReference type="SMART" id="SM00256">
    <property type="entry name" value="FBOX"/>
    <property type="match status" value="1"/>
</dbReference>
<feature type="region of interest" description="Disordered" evidence="1">
    <location>
        <begin position="387"/>
        <end position="408"/>
    </location>
</feature>
<dbReference type="HOGENOM" id="CLU_035641_1_1_1"/>
<name>E3LJ10_CAERE</name>
<dbReference type="Proteomes" id="UP000008281">
    <property type="component" value="Unassembled WGS sequence"/>
</dbReference>
<dbReference type="AlphaFoldDB" id="E3LJ10"/>
<dbReference type="GeneID" id="9820288"/>
<reference evidence="3" key="1">
    <citation type="submission" date="2007-07" db="EMBL/GenBank/DDBJ databases">
        <title>PCAP assembly of the Caenorhabditis remanei genome.</title>
        <authorList>
            <consortium name="The Caenorhabditis remanei Sequencing Consortium"/>
            <person name="Wilson R.K."/>
        </authorList>
    </citation>
    <scope>NUCLEOTIDE SEQUENCE [LARGE SCALE GENOMIC DNA]</scope>
    <source>
        <strain evidence="3">PB4641</strain>
    </source>
</reference>
<evidence type="ECO:0000256" key="1">
    <source>
        <dbReference type="SAM" id="MobiDB-lite"/>
    </source>
</evidence>
<keyword evidence="4" id="KW-1185">Reference proteome</keyword>
<evidence type="ECO:0000313" key="3">
    <source>
        <dbReference type="EMBL" id="EFO95466.1"/>
    </source>
</evidence>
<organism evidence="4">
    <name type="scientific">Caenorhabditis remanei</name>
    <name type="common">Caenorhabditis vulgaris</name>
    <dbReference type="NCBI Taxonomy" id="31234"/>
    <lineage>
        <taxon>Eukaryota</taxon>
        <taxon>Metazoa</taxon>
        <taxon>Ecdysozoa</taxon>
        <taxon>Nematoda</taxon>
        <taxon>Chromadorea</taxon>
        <taxon>Rhabditida</taxon>
        <taxon>Rhabditina</taxon>
        <taxon>Rhabditomorpha</taxon>
        <taxon>Rhabditoidea</taxon>
        <taxon>Rhabditidae</taxon>
        <taxon>Peloderinae</taxon>
        <taxon>Caenorhabditis</taxon>
    </lineage>
</organism>
<feature type="domain" description="F-box" evidence="2">
    <location>
        <begin position="1"/>
        <end position="46"/>
    </location>
</feature>
<evidence type="ECO:0000313" key="4">
    <source>
        <dbReference type="Proteomes" id="UP000008281"/>
    </source>
</evidence>
<dbReference type="OrthoDB" id="5824619at2759"/>
<dbReference type="eggNOG" id="ENOG502T3H9">
    <property type="taxonomic scope" value="Eukaryota"/>
</dbReference>
<proteinExistence type="predicted"/>
<dbReference type="CTD" id="9820288"/>
<feature type="compositionally biased region" description="Basic residues" evidence="1">
    <location>
        <begin position="390"/>
        <end position="402"/>
    </location>
</feature>
<evidence type="ECO:0000259" key="2">
    <source>
        <dbReference type="PROSITE" id="PS50181"/>
    </source>
</evidence>